<dbReference type="PANTHER" id="PTHR36932">
    <property type="entry name" value="CAPSULAR POLYSACCHARIDE BIOSYNTHESIS PROTEIN"/>
    <property type="match status" value="1"/>
</dbReference>
<dbReference type="GO" id="GO:0016874">
    <property type="term" value="F:ligase activity"/>
    <property type="evidence" value="ECO:0007669"/>
    <property type="project" value="UniProtKB-KW"/>
</dbReference>
<dbReference type="PANTHER" id="PTHR36932:SF1">
    <property type="entry name" value="CAPSULAR POLYSACCHARIDE BIOSYNTHESIS PROTEIN"/>
    <property type="match status" value="1"/>
</dbReference>
<dbReference type="Gene3D" id="3.40.50.12780">
    <property type="entry name" value="N-terminal domain of ligase-like"/>
    <property type="match status" value="1"/>
</dbReference>
<sequence>MDAAQSVGLAPCPLDGWLAAQCGATGSHDLPGCLAQARLARLRETLQHAARGFFYATRLQCCNLDLARVEDLESLPFTTAEDLSNWGDFLCVSQGDVQRMVTLHTSGTTGQPKRLAFTDADLARTRDFFAVGMSQLVRAGQRLAVLLPGAERPDGVADLLRQALGGVGVDVVAPPSDIHKASEAGSAANSQVAGQARGPEVFCQSGGQPGAALACWLSEVAPHCLVVAPAQLAMLLAHFPRCAPRNLAGVLSSAEPLDAELGQNLRRVWQCEVLDHYGLTETAYGCAVECPRHDGFHIRELDVLIEIVDISGSKVLPVGQAGEVVITTLQREAMPLVRYRTGDVARLLPGPCACGSPLRRLGPVLGRIERRAGCCPRIVCPPKGGGRQAPCL</sequence>
<evidence type="ECO:0000313" key="3">
    <source>
        <dbReference type="Proteomes" id="UP000297065"/>
    </source>
</evidence>
<name>A0A4P7UJ86_DESDE</name>
<reference evidence="2 3" key="1">
    <citation type="submission" date="2019-02" db="EMBL/GenBank/DDBJ databases">
        <title>Complete Genome Sequence of Desulfovibrio desulfuricans IC1, a Sulfonate Utilizing Anaerobe.</title>
        <authorList>
            <person name="Day L.A."/>
            <person name="De Leon K.B."/>
            <person name="Wall J.D."/>
        </authorList>
    </citation>
    <scope>NUCLEOTIDE SEQUENCE [LARGE SCALE GENOMIC DNA]</scope>
    <source>
        <strain evidence="2 3">IC1</strain>
    </source>
</reference>
<dbReference type="InterPro" id="IPR000873">
    <property type="entry name" value="AMP-dep_synth/lig_dom"/>
</dbReference>
<dbReference type="InterPro" id="IPR042099">
    <property type="entry name" value="ANL_N_sf"/>
</dbReference>
<keyword evidence="2" id="KW-0436">Ligase</keyword>
<protein>
    <submittedName>
        <fullName evidence="2">Phenylacetate--CoA ligase family protein</fullName>
    </submittedName>
</protein>
<dbReference type="Proteomes" id="UP000297065">
    <property type="component" value="Chromosome"/>
</dbReference>
<dbReference type="RefSeq" id="WP_136399080.1">
    <property type="nucleotide sequence ID" value="NZ_CP036295.1"/>
</dbReference>
<dbReference type="InterPro" id="IPR053158">
    <property type="entry name" value="CapK_Type1_Caps_Biosynth"/>
</dbReference>
<gene>
    <name evidence="2" type="ORF">DDIC_03015</name>
</gene>
<proteinExistence type="predicted"/>
<feature type="domain" description="AMP-dependent synthetase/ligase" evidence="1">
    <location>
        <begin position="212"/>
        <end position="327"/>
    </location>
</feature>
<dbReference type="Pfam" id="PF00501">
    <property type="entry name" value="AMP-binding"/>
    <property type="match status" value="1"/>
</dbReference>
<dbReference type="NCBIfam" id="NF045666">
    <property type="entry name" value="DVU1553_fam_AMP"/>
    <property type="match status" value="1"/>
</dbReference>
<dbReference type="OrthoDB" id="5484550at2"/>
<dbReference type="EMBL" id="CP036295">
    <property type="protein sequence ID" value="QCC84864.1"/>
    <property type="molecule type" value="Genomic_DNA"/>
</dbReference>
<dbReference type="AlphaFoldDB" id="A0A4P7UJ86"/>
<evidence type="ECO:0000259" key="1">
    <source>
        <dbReference type="Pfam" id="PF00501"/>
    </source>
</evidence>
<accession>A0A4P7UJ86</accession>
<dbReference type="SUPFAM" id="SSF56801">
    <property type="entry name" value="Acetyl-CoA synthetase-like"/>
    <property type="match status" value="2"/>
</dbReference>
<evidence type="ECO:0000313" key="2">
    <source>
        <dbReference type="EMBL" id="QCC84864.1"/>
    </source>
</evidence>
<organism evidence="2 3">
    <name type="scientific">Desulfovibrio desulfuricans</name>
    <dbReference type="NCBI Taxonomy" id="876"/>
    <lineage>
        <taxon>Bacteria</taxon>
        <taxon>Pseudomonadati</taxon>
        <taxon>Thermodesulfobacteriota</taxon>
        <taxon>Desulfovibrionia</taxon>
        <taxon>Desulfovibrionales</taxon>
        <taxon>Desulfovibrionaceae</taxon>
        <taxon>Desulfovibrio</taxon>
    </lineage>
</organism>